<feature type="region of interest" description="Disordered" evidence="3">
    <location>
        <begin position="90"/>
        <end position="124"/>
    </location>
</feature>
<feature type="compositionally biased region" description="Polar residues" evidence="3">
    <location>
        <begin position="112"/>
        <end position="124"/>
    </location>
</feature>
<dbReference type="InterPro" id="IPR049120">
    <property type="entry name" value="A2M_bMG2"/>
</dbReference>
<dbReference type="InterPro" id="IPR011626">
    <property type="entry name" value="Alpha-macroglobulin_TED"/>
</dbReference>
<dbReference type="Pfam" id="PF00207">
    <property type="entry name" value="A2M"/>
    <property type="match status" value="1"/>
</dbReference>
<dbReference type="InterPro" id="IPR041462">
    <property type="entry name" value="Bact_A2M_MG6"/>
</dbReference>
<dbReference type="Proteomes" id="UP000294829">
    <property type="component" value="Unassembled WGS sequence"/>
</dbReference>
<dbReference type="Pfam" id="PF17962">
    <property type="entry name" value="bMG6"/>
    <property type="match status" value="1"/>
</dbReference>
<dbReference type="Gene3D" id="1.50.10.20">
    <property type="match status" value="1"/>
</dbReference>
<dbReference type="RefSeq" id="WP_133330345.1">
    <property type="nucleotide sequence ID" value="NZ_SMYL01000010.1"/>
</dbReference>
<dbReference type="GO" id="GO:0005615">
    <property type="term" value="C:extracellular space"/>
    <property type="evidence" value="ECO:0007669"/>
    <property type="project" value="InterPro"/>
</dbReference>
<dbReference type="InterPro" id="IPR026284">
    <property type="entry name" value="A2MG_proteobact"/>
</dbReference>
<feature type="domain" description="Alpha-2-macroglobulin bait region" evidence="4">
    <location>
        <begin position="811"/>
        <end position="955"/>
    </location>
</feature>
<accession>A0A4R5VVL6</accession>
<dbReference type="Gene3D" id="2.60.40.1930">
    <property type="match status" value="1"/>
</dbReference>
<feature type="domain" description="Alpha-2-macroglobulin" evidence="5">
    <location>
        <begin position="1016"/>
        <end position="1105"/>
    </location>
</feature>
<dbReference type="InterPro" id="IPR001599">
    <property type="entry name" value="Macroglobln_a2"/>
</dbReference>
<dbReference type="Pfam" id="PF17973">
    <property type="entry name" value="bMG10"/>
    <property type="match status" value="1"/>
</dbReference>
<dbReference type="Pfam" id="PF11974">
    <property type="entry name" value="bMG3"/>
    <property type="match status" value="1"/>
</dbReference>
<keyword evidence="2" id="KW-0732">Signal</keyword>
<gene>
    <name evidence="6" type="ORF">E2I14_15955</name>
</gene>
<evidence type="ECO:0000256" key="2">
    <source>
        <dbReference type="ARBA" id="ARBA00022729"/>
    </source>
</evidence>
<dbReference type="Pfam" id="PF17972">
    <property type="entry name" value="bMG5"/>
    <property type="match status" value="1"/>
</dbReference>
<dbReference type="Pfam" id="PF01835">
    <property type="entry name" value="MG2"/>
    <property type="match status" value="1"/>
</dbReference>
<evidence type="ECO:0000313" key="6">
    <source>
        <dbReference type="EMBL" id="TDK62794.1"/>
    </source>
</evidence>
<dbReference type="SMART" id="SM01360">
    <property type="entry name" value="A2M"/>
    <property type="match status" value="1"/>
</dbReference>
<dbReference type="Pfam" id="PF07703">
    <property type="entry name" value="A2M_BRD"/>
    <property type="match status" value="1"/>
</dbReference>
<evidence type="ECO:0000259" key="4">
    <source>
        <dbReference type="SMART" id="SM01359"/>
    </source>
</evidence>
<evidence type="ECO:0000259" key="5">
    <source>
        <dbReference type="SMART" id="SM01360"/>
    </source>
</evidence>
<dbReference type="PIRSF" id="PIRSF038980">
    <property type="entry name" value="A2M_bac"/>
    <property type="match status" value="1"/>
</dbReference>
<dbReference type="InterPro" id="IPR047565">
    <property type="entry name" value="Alpha-macroglob_thiol-ester_cl"/>
</dbReference>
<comment type="similarity">
    <text evidence="1">Belongs to the protease inhibitor I39 (alpha-2-macroglobulin) family. Bacterial alpha-2-macroglobulin subfamily.</text>
</comment>
<reference evidence="6 7" key="1">
    <citation type="submission" date="2019-03" db="EMBL/GenBank/DDBJ databases">
        <title>Sapientia aquatica gen. nov., sp. nov., isolated from a crater lake.</title>
        <authorList>
            <person name="Felfoldi T."/>
            <person name="Szabo A."/>
            <person name="Toth E."/>
            <person name="Schumann P."/>
            <person name="Keki Z."/>
            <person name="Marialigeti K."/>
            <person name="Mathe I."/>
        </authorList>
    </citation>
    <scope>NUCLEOTIDE SEQUENCE [LARGE SCALE GENOMIC DNA]</scope>
    <source>
        <strain evidence="6 7">SA-152</strain>
    </source>
</reference>
<evidence type="ECO:0000256" key="3">
    <source>
        <dbReference type="SAM" id="MobiDB-lite"/>
    </source>
</evidence>
<dbReference type="InterPro" id="IPR041203">
    <property type="entry name" value="Bact_A2M_MG5"/>
</dbReference>
<dbReference type="PANTHER" id="PTHR40094">
    <property type="entry name" value="ALPHA-2-MACROGLOBULIN HOMOLOG"/>
    <property type="match status" value="1"/>
</dbReference>
<dbReference type="SUPFAM" id="SSF48239">
    <property type="entry name" value="Terpenoid cyclases/Protein prenyltransferases"/>
    <property type="match status" value="1"/>
</dbReference>
<keyword evidence="7" id="KW-1185">Reference proteome</keyword>
<dbReference type="PANTHER" id="PTHR40094:SF1">
    <property type="entry name" value="UBIQUITIN DOMAIN-CONTAINING PROTEIN"/>
    <property type="match status" value="1"/>
</dbReference>
<dbReference type="InterPro" id="IPR021868">
    <property type="entry name" value="Alpha_2_Macroglob_MG3"/>
</dbReference>
<protein>
    <submittedName>
        <fullName evidence="6">Alpha-2-macroglobulin family protein</fullName>
    </submittedName>
</protein>
<evidence type="ECO:0000313" key="7">
    <source>
        <dbReference type="Proteomes" id="UP000294829"/>
    </source>
</evidence>
<organism evidence="6 7">
    <name type="scientific">Sapientia aquatica</name>
    <dbReference type="NCBI Taxonomy" id="1549640"/>
    <lineage>
        <taxon>Bacteria</taxon>
        <taxon>Pseudomonadati</taxon>
        <taxon>Pseudomonadota</taxon>
        <taxon>Betaproteobacteria</taxon>
        <taxon>Burkholderiales</taxon>
        <taxon>Oxalobacteraceae</taxon>
        <taxon>Sapientia</taxon>
    </lineage>
</organism>
<dbReference type="SMART" id="SM01419">
    <property type="entry name" value="Thiol-ester_cl"/>
    <property type="match status" value="1"/>
</dbReference>
<dbReference type="EMBL" id="SMYL01000010">
    <property type="protein sequence ID" value="TDK62794.1"/>
    <property type="molecule type" value="Genomic_DNA"/>
</dbReference>
<sequence>MRQFSATKLLVIFAVLASLIGGAWYFKHKHSADNLDGGDDPNQTLTLVDGGDRSLDGVPALALTFSVPLDASKSADKYIQVFEMPASADELKRRAASNPDNEDDGNNGYFENANNQLPAKKSVSTDNKDIDFTGGKLVSGAWVVGDNPRILYFPHINPQTRYVVQIKVGLPARNGQTFASESRISILTAQVSPAFYFASNGMVLPAKQNGGLPIVTVNVPEVDVQFLKVKEDQLPRFLDRVIDGKKKTAEEKAADNEDGNDEGYNYNYDWRRSNLRGAVQSYQLDDLRKFTDSVYAGRYVTEQTKNKRSVTYLPVEDVKELKEPGVYVAVMSQPGRFTSEYQTTYFYVSDIGLHTRLYDKSADVFVSSLADGKSVNGVELSWLDEQGKVLARAESDADGHAVFAEQPKNAKVLLAKKGQQISLLALKEPALDLSEYTVTGEPYKPVRLFAYSGRNLYRPGESIDLSVVARDGDGHNVAPQPIQAKLKAPDGREQFNATWRPDARYAGYFLQHIALPADAATGSWTLELRADPADKIPSTVFKFGVEEFLPERMKLDLSSKQNSLTPTDNYQIEVNGNYLYGAPASGNRLLGVVQYERNVNPLAKQFPGFEFGSANETENKSRKELEEYTLSDKGQATVDVDLSPTLKRQSPFSVRTTLSLLESGGRPVVRSIEKTVWPAASLVGVRPTFTGAYATENSPVEFEVIRTDAAGKLLASSGLPVRLFREDRNYYWRFADHGGWQSGFTETEELVGTSTVTIGANARGQLRLPVKYGRYRLEVLDPATSLTTIYRFYAGWNAQADEAQGNRPDRVALKLDKAAYKEGDTAQLTITPPHNGEALITVEGDKTLWLKRVAVSASGSTVNIPIKADWKRHDLYISAVVLRPGNEGSKVTPARALGIVALPLDRADRKLAVAIDAPAKIRPDTSVKIKISVPQAKGQKAMVTLSAVDVGILNITKFNTPDPHEFFFGRLRYGADLHDVYGRLIEKMAGQKGKLKFGGDNTPKPTKNLPKKVKLVDLFSGPVLLNDQGVAEITLPIPDFNGTLRLMAVVNGSDRYGSSDKELLVAAPLVAEIATPRFLSLGDNALIALDLTNLSGSAQDFSLNMNGGDGLKIGEAQRTVSLKDQQKTTLRFPLEARGSLGLQNVNLKITGKDIKIERDFPLMVQAPTQQQQLKKRYVIKPGETLEIKDPDLSGMYPSSVLAHILVSNKAPIDVRAAVHGLLTYPYGCAEQTTSTAYPHLFIDETLAKKFGLQTFTREQRVVMIDQAISRLATMQAPNGGFSLWGNASDYEYWLSAYVSNFLVDAHEQGFSVPDAMFNKAMDFLLRGLQEGVSRLPSNAAQIKAENDTIWRENRVKDNGRFNVLAFGGYVLSRTNKAPLATLRQLHESRALAASGLALTHLGIALKQMGDGERSKSALQESLKKVRNTGYWWYDYGSDLRDAALAYSLLQQHQIKLEGSENLLAVVAAEMDKYRYYSTQEKMALFQVGRSYALDTGSTWTANLSVNGKSEDVSSNSTVFRDVEARDLVSGIKVKNNFTENIWIELGLSGNPTKLLAPKNDVIKLSRKMFAPDGTEIGNRPLKVGETIIMQIKVNSSALIGTGMVVDRIPAGLEIENTNIVQGEQMSVVRFDNLNPAEAMQNPNIKHVEFRDDRFVAAARLGQGELNLFYRLRVVTPGKFVIPPLYADDMYRPDVYGSSGGAETLTVVEAQKVGAK</sequence>
<dbReference type="SMART" id="SM01359">
    <property type="entry name" value="A2M_N_2"/>
    <property type="match status" value="1"/>
</dbReference>
<dbReference type="InterPro" id="IPR008930">
    <property type="entry name" value="Terpenoid_cyclase/PrenylTrfase"/>
</dbReference>
<dbReference type="Pfam" id="PF21142">
    <property type="entry name" value="A2M_bMG2"/>
    <property type="match status" value="1"/>
</dbReference>
<dbReference type="InterPro" id="IPR002890">
    <property type="entry name" value="MG2"/>
</dbReference>
<dbReference type="Pfam" id="PF07678">
    <property type="entry name" value="TED_complement"/>
    <property type="match status" value="1"/>
</dbReference>
<evidence type="ECO:0000256" key="1">
    <source>
        <dbReference type="ARBA" id="ARBA00010556"/>
    </source>
</evidence>
<name>A0A4R5VVL6_9BURK</name>
<dbReference type="GO" id="GO:0004866">
    <property type="term" value="F:endopeptidase inhibitor activity"/>
    <property type="evidence" value="ECO:0007669"/>
    <property type="project" value="InterPro"/>
</dbReference>
<dbReference type="InterPro" id="IPR011625">
    <property type="entry name" value="A2M_N_BRD"/>
</dbReference>
<dbReference type="InterPro" id="IPR051802">
    <property type="entry name" value="YfhM-like"/>
</dbReference>
<proteinExistence type="inferred from homology"/>
<dbReference type="CDD" id="cd02891">
    <property type="entry name" value="A2M_like"/>
    <property type="match status" value="1"/>
</dbReference>
<comment type="caution">
    <text evidence="6">The sequence shown here is derived from an EMBL/GenBank/DDBJ whole genome shotgun (WGS) entry which is preliminary data.</text>
</comment>
<dbReference type="InterPro" id="IPR041246">
    <property type="entry name" value="Bact_MG10"/>
</dbReference>
<dbReference type="OrthoDB" id="9767116at2"/>